<evidence type="ECO:0000256" key="4">
    <source>
        <dbReference type="ARBA" id="ARBA00025707"/>
    </source>
</evidence>
<sequence>MAGTNLLSVGTAELGKMPLREFVKGLEGMNPEAIVRLRRERKLTAEHEHALEIFLRDHPSKRLKKPEKESRLSPRGQARLARLRAREETAQRQKAADTVRDALTSQPSQKREGYVELFIRLKAWWEGVDVEIVRREYNERRASNQPPAKNPDLSIEIGNIHPRFANDRWTDARLEVAQILWGQGHSLPGGRDFALKLVKSLALRPEHTFADLSSGLGGGTRAIARRYQLWLEGYEREPDLADYANDVSIDEDIDAQAPVRHYEVEKLALQENRYDAIMVREMLFSVDDKKALLQDIGRALKSDGNLLFTDFVLTDRLQETETLAAWRAAEPFRARPWTMDEYRQMLSDLRYVVRVFEDITDDYVAHINAGWMQALKAVKSGKFSREQVDALMEEGQMWLARSRALQEGRLRLLRCHAVMRHRVDRAMSDALRIDG</sequence>
<dbReference type="InterPro" id="IPR029063">
    <property type="entry name" value="SAM-dependent_MTases_sf"/>
</dbReference>
<comment type="caution">
    <text evidence="6">The sequence shown here is derived from an EMBL/GenBank/DDBJ whole genome shotgun (WGS) entry which is preliminary data.</text>
</comment>
<organism evidence="6 7">
    <name type="scientific">Tepidicaulis marinus</name>
    <dbReference type="NCBI Taxonomy" id="1333998"/>
    <lineage>
        <taxon>Bacteria</taxon>
        <taxon>Pseudomonadati</taxon>
        <taxon>Pseudomonadota</taxon>
        <taxon>Alphaproteobacteria</taxon>
        <taxon>Hyphomicrobiales</taxon>
        <taxon>Parvibaculaceae</taxon>
        <taxon>Tepidicaulis</taxon>
    </lineage>
</organism>
<dbReference type="GO" id="GO:0008168">
    <property type="term" value="F:methyltransferase activity"/>
    <property type="evidence" value="ECO:0007669"/>
    <property type="project" value="UniProtKB-KW"/>
</dbReference>
<keyword evidence="7" id="KW-1185">Reference proteome</keyword>
<dbReference type="PANTHER" id="PTHR44307:SF2">
    <property type="entry name" value="PHOSPHOETHANOLAMINE METHYLTRANSFERASE ISOFORM X1"/>
    <property type="match status" value="1"/>
</dbReference>
<comment type="pathway">
    <text evidence="4">Phospholipid metabolism.</text>
</comment>
<reference evidence="6 7" key="1">
    <citation type="submission" date="2014-07" db="EMBL/GenBank/DDBJ databases">
        <title>Tepidicaulis marinum gen. nov., sp. nov., a novel marine bacterium denitrifying nitrate to nitrous oxide strictly under microaerobic conditions.</title>
        <authorList>
            <person name="Takeuchi M."/>
            <person name="Yamagishi T."/>
            <person name="Kamagata Y."/>
            <person name="Oshima K."/>
            <person name="Hattori M."/>
            <person name="Katayama T."/>
            <person name="Hanada S."/>
            <person name="Tamaki H."/>
            <person name="Marumo K."/>
            <person name="Maeda H."/>
            <person name="Nedachi M."/>
            <person name="Iwasaki W."/>
            <person name="Suwa Y."/>
            <person name="Sakata S."/>
        </authorList>
    </citation>
    <scope>NUCLEOTIDE SEQUENCE [LARGE SCALE GENOMIC DNA]</scope>
    <source>
        <strain evidence="6 7">MA2</strain>
    </source>
</reference>
<proteinExistence type="predicted"/>
<dbReference type="eggNOG" id="COG0500">
    <property type="taxonomic scope" value="Bacteria"/>
</dbReference>
<feature type="compositionally biased region" description="Basic and acidic residues" evidence="5">
    <location>
        <begin position="84"/>
        <end position="100"/>
    </location>
</feature>
<dbReference type="Gene3D" id="3.40.50.150">
    <property type="entry name" value="Vaccinia Virus protein VP39"/>
    <property type="match status" value="1"/>
</dbReference>
<evidence type="ECO:0000256" key="2">
    <source>
        <dbReference type="ARBA" id="ARBA00022603"/>
    </source>
</evidence>
<evidence type="ECO:0000256" key="5">
    <source>
        <dbReference type="SAM" id="MobiDB-lite"/>
    </source>
</evidence>
<keyword evidence="3" id="KW-0808">Transferase</keyword>
<evidence type="ECO:0000313" key="7">
    <source>
        <dbReference type="Proteomes" id="UP000028702"/>
    </source>
</evidence>
<dbReference type="STRING" id="1333998.M2A_2325"/>
<name>A0A081BCQ8_9HYPH</name>
<dbReference type="Proteomes" id="UP000028702">
    <property type="component" value="Unassembled WGS sequence"/>
</dbReference>
<dbReference type="PANTHER" id="PTHR44307">
    <property type="entry name" value="PHOSPHOETHANOLAMINE METHYLTRANSFERASE"/>
    <property type="match status" value="1"/>
</dbReference>
<dbReference type="RefSeq" id="WP_045447557.1">
    <property type="nucleotide sequence ID" value="NZ_BBIO01000012.1"/>
</dbReference>
<gene>
    <name evidence="6" type="ORF">M2A_2325</name>
</gene>
<protein>
    <submittedName>
        <fullName evidence="6">Conserved protein</fullName>
    </submittedName>
</protein>
<evidence type="ECO:0000256" key="3">
    <source>
        <dbReference type="ARBA" id="ARBA00022679"/>
    </source>
</evidence>
<comment type="pathway">
    <text evidence="1">Lipid metabolism.</text>
</comment>
<dbReference type="AlphaFoldDB" id="A0A081BCQ8"/>
<dbReference type="EMBL" id="BBIO01000012">
    <property type="protein sequence ID" value="GAK45826.1"/>
    <property type="molecule type" value="Genomic_DNA"/>
</dbReference>
<evidence type="ECO:0000313" key="6">
    <source>
        <dbReference type="EMBL" id="GAK45826.1"/>
    </source>
</evidence>
<keyword evidence="2" id="KW-0489">Methyltransferase</keyword>
<evidence type="ECO:0000256" key="1">
    <source>
        <dbReference type="ARBA" id="ARBA00005189"/>
    </source>
</evidence>
<dbReference type="SUPFAM" id="SSF53335">
    <property type="entry name" value="S-adenosyl-L-methionine-dependent methyltransferases"/>
    <property type="match status" value="1"/>
</dbReference>
<dbReference type="GO" id="GO:0032259">
    <property type="term" value="P:methylation"/>
    <property type="evidence" value="ECO:0007669"/>
    <property type="project" value="UniProtKB-KW"/>
</dbReference>
<feature type="region of interest" description="Disordered" evidence="5">
    <location>
        <begin position="84"/>
        <end position="106"/>
    </location>
</feature>
<dbReference type="Pfam" id="PF13489">
    <property type="entry name" value="Methyltransf_23"/>
    <property type="match status" value="1"/>
</dbReference>
<accession>A0A081BCQ8</accession>